<evidence type="ECO:0000259" key="1">
    <source>
        <dbReference type="Pfam" id="PF01323"/>
    </source>
</evidence>
<dbReference type="SUPFAM" id="SSF52833">
    <property type="entry name" value="Thioredoxin-like"/>
    <property type="match status" value="1"/>
</dbReference>
<name>A0A238F8I0_9BASI</name>
<dbReference type="EMBL" id="FMSP01000003">
    <property type="protein sequence ID" value="SCV68411.1"/>
    <property type="molecule type" value="Genomic_DNA"/>
</dbReference>
<dbReference type="InterPro" id="IPR001853">
    <property type="entry name" value="DSBA-like_thioredoxin_dom"/>
</dbReference>
<evidence type="ECO:0000313" key="2">
    <source>
        <dbReference type="EMBL" id="SCV68411.1"/>
    </source>
</evidence>
<dbReference type="PANTHER" id="PTHR13887:SF41">
    <property type="entry name" value="THIOREDOXIN SUPERFAMILY PROTEIN"/>
    <property type="match status" value="1"/>
</dbReference>
<keyword evidence="3" id="KW-1185">Reference proteome</keyword>
<dbReference type="InterPro" id="IPR036249">
    <property type="entry name" value="Thioredoxin-like_sf"/>
</dbReference>
<sequence length="253" mass="28067">MRLLASATRQSLQLGVLSHARTMTTTTAAPRIPVNLEITSDSICPFCYIGYKRITSAVDQARALGLPLDFTISFAPFQLDPTLPKSPGESKKDRYIRRFGDKFHQMEAQMKERGKAEGINFSYGGPVSTTEDNHCMIFKARELGGEATQRKYVERVFSSYFEQDKDPGSFEVLAEDAEEVGMMTKQEALDFLRSDKLKAEVKFGFQKAQARGISGVPFTIVNGQANKLAISGAQETDAFLDVFKRIASGELKP</sequence>
<dbReference type="CDD" id="cd03024">
    <property type="entry name" value="DsbA_FrnE"/>
    <property type="match status" value="1"/>
</dbReference>
<feature type="domain" description="DSBA-like thioredoxin" evidence="1">
    <location>
        <begin position="37"/>
        <end position="242"/>
    </location>
</feature>
<reference evidence="3" key="1">
    <citation type="submission" date="2016-09" db="EMBL/GenBank/DDBJ databases">
        <authorList>
            <person name="Jeantristanb JTB J.-T."/>
            <person name="Ricardo R."/>
        </authorList>
    </citation>
    <scope>NUCLEOTIDE SEQUENCE [LARGE SCALE GENOMIC DNA]</scope>
</reference>
<dbReference type="Gene3D" id="3.40.30.10">
    <property type="entry name" value="Glutaredoxin"/>
    <property type="match status" value="1"/>
</dbReference>
<dbReference type="Pfam" id="PF01323">
    <property type="entry name" value="DSBA"/>
    <property type="match status" value="1"/>
</dbReference>
<dbReference type="OrthoDB" id="1930760at2759"/>
<accession>A0A238F8I0</accession>
<dbReference type="AlphaFoldDB" id="A0A238F8I0"/>
<dbReference type="GO" id="GO:0016491">
    <property type="term" value="F:oxidoreductase activity"/>
    <property type="evidence" value="ECO:0007669"/>
    <property type="project" value="InterPro"/>
</dbReference>
<organism evidence="2 3">
    <name type="scientific">Microbotryum intermedium</name>
    <dbReference type="NCBI Taxonomy" id="269621"/>
    <lineage>
        <taxon>Eukaryota</taxon>
        <taxon>Fungi</taxon>
        <taxon>Dikarya</taxon>
        <taxon>Basidiomycota</taxon>
        <taxon>Pucciniomycotina</taxon>
        <taxon>Microbotryomycetes</taxon>
        <taxon>Microbotryales</taxon>
        <taxon>Microbotryaceae</taxon>
        <taxon>Microbotryum</taxon>
    </lineage>
</organism>
<dbReference type="PANTHER" id="PTHR13887">
    <property type="entry name" value="GLUTATHIONE S-TRANSFERASE KAPPA"/>
    <property type="match status" value="1"/>
</dbReference>
<evidence type="ECO:0000313" key="3">
    <source>
        <dbReference type="Proteomes" id="UP000198372"/>
    </source>
</evidence>
<gene>
    <name evidence="2" type="ORF">BQ2448_532</name>
</gene>
<dbReference type="STRING" id="269621.A0A238F8I0"/>
<protein>
    <submittedName>
        <fullName evidence="2">BQ2448_532 protein</fullName>
    </submittedName>
</protein>
<proteinExistence type="predicted"/>
<dbReference type="Proteomes" id="UP000198372">
    <property type="component" value="Unassembled WGS sequence"/>
</dbReference>